<feature type="binding site" evidence="1">
    <location>
        <position position="57"/>
    </location>
    <ligand>
        <name>Mg(2+)</name>
        <dbReference type="ChEBI" id="CHEBI:18420"/>
        <label>1</label>
    </ligand>
</feature>
<evidence type="ECO:0000256" key="1">
    <source>
        <dbReference type="PIRSR" id="PIRSR605502-1"/>
    </source>
</evidence>
<organism evidence="2 3">
    <name type="scientific">Gordonia aichiensis NBRC 108223</name>
    <dbReference type="NCBI Taxonomy" id="1220583"/>
    <lineage>
        <taxon>Bacteria</taxon>
        <taxon>Bacillati</taxon>
        <taxon>Actinomycetota</taxon>
        <taxon>Actinomycetes</taxon>
        <taxon>Mycobacteriales</taxon>
        <taxon>Gordoniaceae</taxon>
        <taxon>Gordonia</taxon>
    </lineage>
</organism>
<comment type="cofactor">
    <cofactor evidence="1">
        <name>Mg(2+)</name>
        <dbReference type="ChEBI" id="CHEBI:18420"/>
    </cofactor>
    <text evidence="1">Binds 2 magnesium ions per subunit.</text>
</comment>
<feature type="binding site" evidence="1">
    <location>
        <position position="280"/>
    </location>
    <ligand>
        <name>Mg(2+)</name>
        <dbReference type="ChEBI" id="CHEBI:18420"/>
        <label>1</label>
    </ligand>
</feature>
<dbReference type="AlphaFoldDB" id="L7KNP0"/>
<evidence type="ECO:0000313" key="2">
    <source>
        <dbReference type="EMBL" id="GAC49328.1"/>
    </source>
</evidence>
<keyword evidence="1" id="KW-0479">Metal-binding</keyword>
<dbReference type="RefSeq" id="WP_005175384.1">
    <property type="nucleotide sequence ID" value="NZ_BANR01000011.1"/>
</dbReference>
<keyword evidence="1" id="KW-0460">Magnesium</keyword>
<dbReference type="GO" id="GO:0046872">
    <property type="term" value="F:metal ion binding"/>
    <property type="evidence" value="ECO:0007669"/>
    <property type="project" value="UniProtKB-KW"/>
</dbReference>
<accession>L7KNP0</accession>
<dbReference type="GO" id="GO:0016787">
    <property type="term" value="F:hydrolase activity"/>
    <property type="evidence" value="ECO:0007669"/>
    <property type="project" value="UniProtKB-KW"/>
</dbReference>
<protein>
    <submittedName>
        <fullName evidence="2">Putative hydrolase</fullName>
    </submittedName>
</protein>
<dbReference type="Proteomes" id="UP000010988">
    <property type="component" value="Unassembled WGS sequence"/>
</dbReference>
<evidence type="ECO:0000313" key="3">
    <source>
        <dbReference type="Proteomes" id="UP000010988"/>
    </source>
</evidence>
<dbReference type="PANTHER" id="PTHR16222">
    <property type="entry name" value="ADP-RIBOSYLGLYCOHYDROLASE"/>
    <property type="match status" value="1"/>
</dbReference>
<dbReference type="EMBL" id="BANR01000011">
    <property type="protein sequence ID" value="GAC49328.1"/>
    <property type="molecule type" value="Genomic_DNA"/>
</dbReference>
<dbReference type="Pfam" id="PF03747">
    <property type="entry name" value="ADP_ribosyl_GH"/>
    <property type="match status" value="1"/>
</dbReference>
<dbReference type="InterPro" id="IPR036705">
    <property type="entry name" value="Ribosyl_crysJ1_sf"/>
</dbReference>
<dbReference type="SUPFAM" id="SSF101478">
    <property type="entry name" value="ADP-ribosylglycohydrolase"/>
    <property type="match status" value="1"/>
</dbReference>
<keyword evidence="3" id="KW-1185">Reference proteome</keyword>
<dbReference type="InterPro" id="IPR050792">
    <property type="entry name" value="ADP-ribosylglycohydrolase"/>
</dbReference>
<name>L7KNP0_9ACTN</name>
<gene>
    <name evidence="2" type="ORF">GOACH_11_01250</name>
</gene>
<dbReference type="STRING" id="1220583.GOACH_11_01250"/>
<proteinExistence type="predicted"/>
<feature type="binding site" evidence="1">
    <location>
        <position position="56"/>
    </location>
    <ligand>
        <name>Mg(2+)</name>
        <dbReference type="ChEBI" id="CHEBI:18420"/>
        <label>1</label>
    </ligand>
</feature>
<dbReference type="PANTHER" id="PTHR16222:SF12">
    <property type="entry name" value="ADP-RIBOSYLGLYCOHYDROLASE-RELATED"/>
    <property type="match status" value="1"/>
</dbReference>
<feature type="binding site" evidence="1">
    <location>
        <position position="58"/>
    </location>
    <ligand>
        <name>Mg(2+)</name>
        <dbReference type="ChEBI" id="CHEBI:18420"/>
        <label>1</label>
    </ligand>
</feature>
<dbReference type="Gene3D" id="1.10.4080.10">
    <property type="entry name" value="ADP-ribosylation/Crystallin J1"/>
    <property type="match status" value="1"/>
</dbReference>
<sequence>MQLIPAQADRASAVLLGTGIGDALGVPYEFQPRLGPEEVPVMKGGGLGNYEPGEWSDDTSMAMAIAEAVAGGHDLTSEEGLDAVARGFMRWYTDFDGNPPDIGNQTRAVLSATYRRLKSDPTATACSAMFAESQVFATANPHSAGNGALMRTGPVALAHLDDRETLAEAARAVASLTHADELAGDSCVLWSEAIRVAIIEGRIDIQAGFDLISDERRSQWRSWLADATTQSPSRFTPNGFTVTALQAAASSILHTPADDGPTHVRESLYTAIRIGDDTDTVAAIAGGLLGARWGREAFDDRWTNTVHGWPMLDGHATAAIDLAHLPSRRRPKNGGSGK</sequence>
<reference evidence="2 3" key="1">
    <citation type="submission" date="2012-12" db="EMBL/GenBank/DDBJ databases">
        <title>Whole genome shotgun sequence of Gordonia aichiensis NBRC 108223.</title>
        <authorList>
            <person name="Isaki-Nakamura S."/>
            <person name="Hosoyama A."/>
            <person name="Tsuchikane K."/>
            <person name="Ando Y."/>
            <person name="Baba S."/>
            <person name="Ohji S."/>
            <person name="Hamada M."/>
            <person name="Tamura T."/>
            <person name="Yamazoe A."/>
            <person name="Yamazaki S."/>
            <person name="Fujita N."/>
        </authorList>
    </citation>
    <scope>NUCLEOTIDE SEQUENCE [LARGE SCALE GENOMIC DNA]</scope>
    <source>
        <strain evidence="2 3">NBRC 108223</strain>
    </source>
</reference>
<dbReference type="OrthoDB" id="9798107at2"/>
<keyword evidence="2" id="KW-0378">Hydrolase</keyword>
<comment type="caution">
    <text evidence="2">The sequence shown here is derived from an EMBL/GenBank/DDBJ whole genome shotgun (WGS) entry which is preliminary data.</text>
</comment>
<dbReference type="eggNOG" id="COG1397">
    <property type="taxonomic scope" value="Bacteria"/>
</dbReference>
<dbReference type="InterPro" id="IPR005502">
    <property type="entry name" value="Ribosyl_crysJ1"/>
</dbReference>
<feature type="binding site" evidence="1">
    <location>
        <position position="279"/>
    </location>
    <ligand>
        <name>Mg(2+)</name>
        <dbReference type="ChEBI" id="CHEBI:18420"/>
        <label>1</label>
    </ligand>
</feature>
<feature type="binding site" evidence="1">
    <location>
        <position position="277"/>
    </location>
    <ligand>
        <name>Mg(2+)</name>
        <dbReference type="ChEBI" id="CHEBI:18420"/>
        <label>1</label>
    </ligand>
</feature>